<comment type="caution">
    <text evidence="2">The sequence shown here is derived from an EMBL/GenBank/DDBJ whole genome shotgun (WGS) entry which is preliminary data.</text>
</comment>
<dbReference type="VEuPathDB" id="FungiDB:RhiirA1_355891"/>
<keyword evidence="1" id="KW-0472">Membrane</keyword>
<accession>A0A2I1GA24</accession>
<dbReference type="Proteomes" id="UP000234323">
    <property type="component" value="Unassembled WGS sequence"/>
</dbReference>
<keyword evidence="3" id="KW-1185">Reference proteome</keyword>
<dbReference type="InterPro" id="IPR019825">
    <property type="entry name" value="Lectin_legB_Mn/Ca_BS"/>
</dbReference>
<dbReference type="VEuPathDB" id="FungiDB:RhiirFUN_022437"/>
<name>A0A2I1GA24_9GLOM</name>
<dbReference type="EMBL" id="LLXI01000256">
    <property type="protein sequence ID" value="PKY43475.1"/>
    <property type="molecule type" value="Genomic_DNA"/>
</dbReference>
<gene>
    <name evidence="2" type="ORF">RhiirA4_457472</name>
</gene>
<evidence type="ECO:0008006" key="4">
    <source>
        <dbReference type="Google" id="ProtNLM"/>
    </source>
</evidence>
<dbReference type="AlphaFoldDB" id="A0A2I1GA24"/>
<evidence type="ECO:0000313" key="2">
    <source>
        <dbReference type="EMBL" id="PKY43475.1"/>
    </source>
</evidence>
<feature type="transmembrane region" description="Helical" evidence="1">
    <location>
        <begin position="6"/>
        <end position="31"/>
    </location>
</feature>
<evidence type="ECO:0000256" key="1">
    <source>
        <dbReference type="SAM" id="Phobius"/>
    </source>
</evidence>
<protein>
    <recommendedName>
        <fullName evidence="4">DNA helicase</fullName>
    </recommendedName>
</protein>
<dbReference type="VEuPathDB" id="FungiDB:FUN_017097"/>
<evidence type="ECO:0000313" key="3">
    <source>
        <dbReference type="Proteomes" id="UP000234323"/>
    </source>
</evidence>
<organism evidence="2 3">
    <name type="scientific">Rhizophagus irregularis</name>
    <dbReference type="NCBI Taxonomy" id="588596"/>
    <lineage>
        <taxon>Eukaryota</taxon>
        <taxon>Fungi</taxon>
        <taxon>Fungi incertae sedis</taxon>
        <taxon>Mucoromycota</taxon>
        <taxon>Glomeromycotina</taxon>
        <taxon>Glomeromycetes</taxon>
        <taxon>Glomerales</taxon>
        <taxon>Glomeraceae</taxon>
        <taxon>Rhizophagus</taxon>
    </lineage>
</organism>
<proteinExistence type="predicted"/>
<reference evidence="2 3" key="1">
    <citation type="submission" date="2015-10" db="EMBL/GenBank/DDBJ databases">
        <title>Genome analyses suggest a sexual origin of heterokaryosis in a supposedly ancient asexual fungus.</title>
        <authorList>
            <person name="Ropars J."/>
            <person name="Sedzielewska K."/>
            <person name="Noel J."/>
            <person name="Charron P."/>
            <person name="Farinelli L."/>
            <person name="Marton T."/>
            <person name="Kruger M."/>
            <person name="Pelin A."/>
            <person name="Brachmann A."/>
            <person name="Corradi N."/>
        </authorList>
    </citation>
    <scope>NUCLEOTIDE SEQUENCE [LARGE SCALE GENOMIC DNA]</scope>
    <source>
        <strain evidence="2 3">A4</strain>
    </source>
</reference>
<sequence length="332" mass="37125">MSIFPVMLLVTIGATAFNILIRSAVTCWLWYLRLRQAFQKYGIQVFGGRSVILVGNFVQLPPVLDEPMYSQVLRFDSLSNDAMSVYCQFCKVYYLGVVQLQSDVLASLESARFSDATCIMPCKSNINKLRSLNSPVARTNAVHTVHTGGNDARKADSDVAKGLYLLLSRSLKKIKARPSLPIAISVEFDTYSGPAIVTIDYKKLVPIVPFRHSWEGKKGPCSRLQLPVCLAWAIAAHNLTLKKATPAVLRLHTKKSDPDYRPHLVILFCDTFIFGLKFYFCATCDTAPTVPTNDLTYFRGPFLRRNSEMECPIGRFKCNGVSPTIVFSLFTE</sequence>
<keyword evidence="1" id="KW-0812">Transmembrane</keyword>
<keyword evidence="1" id="KW-1133">Transmembrane helix</keyword>
<dbReference type="PROSITE" id="PS00307">
    <property type="entry name" value="LECTIN_LEGUME_BETA"/>
    <property type="match status" value="1"/>
</dbReference>